<evidence type="ECO:0000256" key="1">
    <source>
        <dbReference type="ARBA" id="ARBA00006235"/>
    </source>
</evidence>
<accession>A0AAE1FU72</accession>
<dbReference type="PANTHER" id="PTHR10760">
    <property type="entry name" value="TORSIN"/>
    <property type="match status" value="1"/>
</dbReference>
<name>A0AAE1FU72_PETCI</name>
<dbReference type="AlphaFoldDB" id="A0AAE1FU72"/>
<keyword evidence="3" id="KW-0472">Membrane</keyword>
<dbReference type="GO" id="GO:0012505">
    <property type="term" value="C:endomembrane system"/>
    <property type="evidence" value="ECO:0007669"/>
    <property type="project" value="UniProtKB-ARBA"/>
</dbReference>
<feature type="transmembrane region" description="Helical" evidence="3">
    <location>
        <begin position="199"/>
        <end position="218"/>
    </location>
</feature>
<evidence type="ECO:0000313" key="4">
    <source>
        <dbReference type="EMBL" id="KAK3879979.1"/>
    </source>
</evidence>
<proteinExistence type="inferred from homology"/>
<feature type="compositionally biased region" description="Polar residues" evidence="2">
    <location>
        <begin position="66"/>
        <end position="83"/>
    </location>
</feature>
<dbReference type="InterPro" id="IPR010448">
    <property type="entry name" value="Torsin"/>
</dbReference>
<feature type="compositionally biased region" description="Polar residues" evidence="2">
    <location>
        <begin position="20"/>
        <end position="37"/>
    </location>
</feature>
<evidence type="ECO:0000256" key="2">
    <source>
        <dbReference type="SAM" id="MobiDB-lite"/>
    </source>
</evidence>
<evidence type="ECO:0000256" key="3">
    <source>
        <dbReference type="SAM" id="Phobius"/>
    </source>
</evidence>
<dbReference type="Pfam" id="PF06309">
    <property type="entry name" value="Torsin"/>
    <property type="match status" value="1"/>
</dbReference>
<evidence type="ECO:0000313" key="5">
    <source>
        <dbReference type="Proteomes" id="UP001286313"/>
    </source>
</evidence>
<feature type="compositionally biased region" description="Basic and acidic residues" evidence="2">
    <location>
        <begin position="56"/>
        <end position="65"/>
    </location>
</feature>
<keyword evidence="5" id="KW-1185">Reference proteome</keyword>
<comment type="similarity">
    <text evidence="1">Belongs to the ClpA/ClpB family. Torsin subfamily.</text>
</comment>
<dbReference type="GO" id="GO:0005524">
    <property type="term" value="F:ATP binding"/>
    <property type="evidence" value="ECO:0007669"/>
    <property type="project" value="InterPro"/>
</dbReference>
<gene>
    <name evidence="4" type="ORF">Pcinc_015506</name>
</gene>
<protein>
    <recommendedName>
        <fullName evidence="6">AAA+ ATPase domain-containing protein</fullName>
    </recommendedName>
</protein>
<sequence>MEGHEASTSRSPSRHKSLRRSLSAQPEESTLSSSPYSTRKRSGLPGRSLTQYFTHQLDRSDRAGSDDSQVTQRRTSVTQSSKGVLQLMPLPEDSRLLPNSSGLSEVEFDSPVRQVYSDYERRTVVYSVGNGNGSSGPVFATVCDEKLTTRTLNDDDDDDDVDDDNDTRLTVRRRKYPDSSSRVSDKENKPKRFKMLRKICKMIILFIFLVFSCMFLVVGTSKLLMYREAVCNERRNTVLPIQELNNKLSEQVVGQELAIGIMVESIKVFVSSESEDPLILWLVGSTGTGKTLTTSIMQNVLSNSTHVEVVVSSLLPLDRESLHGDSNRLLHNLDSCAINLVVIDGWDDKSNIPLTFLQNLMNGYRKNRDNGYRKWKLVLVLSGTRGSEEVNKIYLDFHTNRITSREEMQQYGVARLSMLVTEAAPLSTITTQYTLVPFLPLDVSAVQMCVRRELLKQRRTDVILDERKLRKISEDVVSHLEFLPSSSPVFSVNGCKRVQSLLALLLPNPHTPL</sequence>
<dbReference type="Gene3D" id="3.40.50.300">
    <property type="entry name" value="P-loop containing nucleotide triphosphate hydrolases"/>
    <property type="match status" value="1"/>
</dbReference>
<comment type="caution">
    <text evidence="4">The sequence shown here is derived from an EMBL/GenBank/DDBJ whole genome shotgun (WGS) entry which is preliminary data.</text>
</comment>
<dbReference type="SUPFAM" id="SSF52540">
    <property type="entry name" value="P-loop containing nucleoside triphosphate hydrolases"/>
    <property type="match status" value="1"/>
</dbReference>
<keyword evidence="3" id="KW-1133">Transmembrane helix</keyword>
<dbReference type="PANTHER" id="PTHR10760:SF2">
    <property type="entry name" value="LD13476P-RELATED"/>
    <property type="match status" value="1"/>
</dbReference>
<dbReference type="InterPro" id="IPR027417">
    <property type="entry name" value="P-loop_NTPase"/>
</dbReference>
<reference evidence="4" key="1">
    <citation type="submission" date="2023-10" db="EMBL/GenBank/DDBJ databases">
        <title>Genome assemblies of two species of porcelain crab, Petrolisthes cinctipes and Petrolisthes manimaculis (Anomura: Porcellanidae).</title>
        <authorList>
            <person name="Angst P."/>
        </authorList>
    </citation>
    <scope>NUCLEOTIDE SEQUENCE</scope>
    <source>
        <strain evidence="4">PB745_01</strain>
        <tissue evidence="4">Gill</tissue>
    </source>
</reference>
<keyword evidence="3" id="KW-0812">Transmembrane</keyword>
<dbReference type="Proteomes" id="UP001286313">
    <property type="component" value="Unassembled WGS sequence"/>
</dbReference>
<dbReference type="GO" id="GO:0005737">
    <property type="term" value="C:cytoplasm"/>
    <property type="evidence" value="ECO:0007669"/>
    <property type="project" value="UniProtKB-ARBA"/>
</dbReference>
<organism evidence="4 5">
    <name type="scientific">Petrolisthes cinctipes</name>
    <name type="common">Flat porcelain crab</name>
    <dbReference type="NCBI Taxonomy" id="88211"/>
    <lineage>
        <taxon>Eukaryota</taxon>
        <taxon>Metazoa</taxon>
        <taxon>Ecdysozoa</taxon>
        <taxon>Arthropoda</taxon>
        <taxon>Crustacea</taxon>
        <taxon>Multicrustacea</taxon>
        <taxon>Malacostraca</taxon>
        <taxon>Eumalacostraca</taxon>
        <taxon>Eucarida</taxon>
        <taxon>Decapoda</taxon>
        <taxon>Pleocyemata</taxon>
        <taxon>Anomura</taxon>
        <taxon>Galatheoidea</taxon>
        <taxon>Porcellanidae</taxon>
        <taxon>Petrolisthes</taxon>
    </lineage>
</organism>
<feature type="region of interest" description="Disordered" evidence="2">
    <location>
        <begin position="1"/>
        <end position="102"/>
    </location>
</feature>
<dbReference type="EMBL" id="JAWQEG010001371">
    <property type="protein sequence ID" value="KAK3879979.1"/>
    <property type="molecule type" value="Genomic_DNA"/>
</dbReference>
<dbReference type="GO" id="GO:0016887">
    <property type="term" value="F:ATP hydrolysis activity"/>
    <property type="evidence" value="ECO:0007669"/>
    <property type="project" value="InterPro"/>
</dbReference>
<evidence type="ECO:0008006" key="6">
    <source>
        <dbReference type="Google" id="ProtNLM"/>
    </source>
</evidence>